<dbReference type="AlphaFoldDB" id="A0A8C0F561"/>
<feature type="compositionally biased region" description="Basic residues" evidence="5">
    <location>
        <begin position="36"/>
        <end position="45"/>
    </location>
</feature>
<dbReference type="Ensembl" id="ENSBOBT00000014854.1">
    <property type="protein sequence ID" value="ENSBOBP00000014516.1"/>
    <property type="gene ID" value="ENSBOBG00000009116.1"/>
</dbReference>
<feature type="domain" description="SURP motif" evidence="6">
    <location>
        <begin position="777"/>
        <end position="814"/>
    </location>
</feature>
<accession>A0A8C0F561</accession>
<protein>
    <submittedName>
        <fullName evidence="7">SURP and G-patch domain containing 2</fullName>
    </submittedName>
</protein>
<feature type="compositionally biased region" description="Basic and acidic residues" evidence="5">
    <location>
        <begin position="92"/>
        <end position="102"/>
    </location>
</feature>
<comment type="subcellular location">
    <subcellularLocation>
        <location evidence="1">Nucleus</location>
    </subcellularLocation>
</comment>
<dbReference type="InterPro" id="IPR040169">
    <property type="entry name" value="SUGP1/2"/>
</dbReference>
<keyword evidence="4" id="KW-0539">Nucleus</keyword>
<proteinExistence type="predicted"/>
<feature type="region of interest" description="Disordered" evidence="5">
    <location>
        <begin position="238"/>
        <end position="289"/>
    </location>
</feature>
<dbReference type="GO" id="GO:0003723">
    <property type="term" value="F:RNA binding"/>
    <property type="evidence" value="ECO:0007669"/>
    <property type="project" value="InterPro"/>
</dbReference>
<feature type="compositionally biased region" description="Basic and acidic residues" evidence="5">
    <location>
        <begin position="23"/>
        <end position="35"/>
    </location>
</feature>
<dbReference type="InterPro" id="IPR035967">
    <property type="entry name" value="SWAP/Surp_sf"/>
</dbReference>
<evidence type="ECO:0000256" key="1">
    <source>
        <dbReference type="ARBA" id="ARBA00004123"/>
    </source>
</evidence>
<dbReference type="GO" id="GO:0005654">
    <property type="term" value="C:nucleoplasm"/>
    <property type="evidence" value="ECO:0007669"/>
    <property type="project" value="TreeGrafter"/>
</dbReference>
<keyword evidence="3" id="KW-0508">mRNA splicing</keyword>
<evidence type="ECO:0000256" key="5">
    <source>
        <dbReference type="SAM" id="MobiDB-lite"/>
    </source>
</evidence>
<dbReference type="PANTHER" id="PTHR23340">
    <property type="entry name" value="ARGININE/SERINE RICH SPLICING FACTOR SF4/14"/>
    <property type="match status" value="1"/>
</dbReference>
<feature type="compositionally biased region" description="Basic and acidic residues" evidence="5">
    <location>
        <begin position="47"/>
        <end position="80"/>
    </location>
</feature>
<dbReference type="PANTHER" id="PTHR23340:SF2">
    <property type="entry name" value="SURP AND G-PATCH DOMAIN-CONTAINING PROTEIN 2"/>
    <property type="match status" value="1"/>
</dbReference>
<keyword evidence="2" id="KW-0507">mRNA processing</keyword>
<reference evidence="7" key="1">
    <citation type="submission" date="2025-08" db="UniProtKB">
        <authorList>
            <consortium name="Ensembl"/>
        </authorList>
    </citation>
    <scope>IDENTIFICATION</scope>
</reference>
<evidence type="ECO:0000313" key="7">
    <source>
        <dbReference type="Ensembl" id="ENSBOBP00000014516.1"/>
    </source>
</evidence>
<dbReference type="GO" id="GO:0006397">
    <property type="term" value="P:mRNA processing"/>
    <property type="evidence" value="ECO:0007669"/>
    <property type="project" value="UniProtKB-KW"/>
</dbReference>
<feature type="region of interest" description="Disordered" evidence="5">
    <location>
        <begin position="544"/>
        <end position="575"/>
    </location>
</feature>
<reference evidence="7" key="2">
    <citation type="submission" date="2025-09" db="UniProtKB">
        <authorList>
            <consortium name="Ensembl"/>
        </authorList>
    </citation>
    <scope>IDENTIFICATION</scope>
</reference>
<dbReference type="SMART" id="SM00648">
    <property type="entry name" value="SWAP"/>
    <property type="match status" value="2"/>
</dbReference>
<keyword evidence="8" id="KW-1185">Reference proteome</keyword>
<evidence type="ECO:0000256" key="3">
    <source>
        <dbReference type="ARBA" id="ARBA00023187"/>
    </source>
</evidence>
<dbReference type="InterPro" id="IPR000061">
    <property type="entry name" value="Surp"/>
</dbReference>
<dbReference type="GO" id="GO:0008380">
    <property type="term" value="P:RNA splicing"/>
    <property type="evidence" value="ECO:0007669"/>
    <property type="project" value="UniProtKB-KW"/>
</dbReference>
<evidence type="ECO:0000256" key="2">
    <source>
        <dbReference type="ARBA" id="ARBA00022664"/>
    </source>
</evidence>
<evidence type="ECO:0000259" key="6">
    <source>
        <dbReference type="SMART" id="SM00648"/>
    </source>
</evidence>
<dbReference type="Gene3D" id="1.10.10.790">
    <property type="entry name" value="Surp module"/>
    <property type="match status" value="2"/>
</dbReference>
<name>A0A8C0F561_BUBBB</name>
<feature type="region of interest" description="Disordered" evidence="5">
    <location>
        <begin position="23"/>
        <end position="168"/>
    </location>
</feature>
<feature type="region of interest" description="Disordered" evidence="5">
    <location>
        <begin position="710"/>
        <end position="754"/>
    </location>
</feature>
<feature type="domain" description="SURP motif" evidence="6">
    <location>
        <begin position="579"/>
        <end position="631"/>
    </location>
</feature>
<feature type="compositionally biased region" description="Polar residues" evidence="5">
    <location>
        <begin position="715"/>
        <end position="749"/>
    </location>
</feature>
<feature type="compositionally biased region" description="Basic and acidic residues" evidence="5">
    <location>
        <begin position="110"/>
        <end position="136"/>
    </location>
</feature>
<sequence length="830" mass="94209">MASRRITRETFDAVVQDKVKRYRMDRSDAIEDTIHHFKAHSRPVPRPRYEDSFQDDGRYTHDNTQHHPHDDWSEDPRDDYPGPSYRSTSPLIRKDNYYHEQYGRPYGHPASRDREYGHPASHDREYGRPTSHDREYGGLASHDQDYGPPDSWESTGPHETDFSSSDILGDFRSPGLMEDEYGNMENQEYDVDFGIQSDSEFRPPIRRGNIGRGRALRGKRITRGAVKTKVFKGDIKTPLKKWNTKKLQPGPDQKPAMQPDQMPEAAERPNQRPVTLQRPNQKLPPRLNQRPTITTQRPILRLPKPAHVFRNLNFDLVDKSDIFSTFGIEIIKWAGFHAIKNDAEFSRLFGALFELETETCAKMLASFKCSLKPEHRDYCFFTIKSLQHAALKTPKVDNEFLNMLLDKGAVKTKNCFFEIIKPFDKYIMRLQDRLLKGVTPLLMACNAYELSIKTSGFGNPREMASAFETTVSLCRKSLALLGQTFALASVFRQEKILEAVGLQEMAPAPTLFPNFDDSTLFGREYIENLKAWLEKSGYPIQMKKTEPESTVQLKKPSPDTKVKSDSSLQTPQRADRKVVETIEQLVNSIVSGTLSAKERNAQKNCPEYWFLSDEDSLEYKYYRLKLSEMQRRTSSGKEAGGEGRTLEESATESVRAMLYARKVASIKRRLFKRKRLGIVTQHGVRGRKVRRATIGTQTVLSAGTVLKHQDKHLQGSVQSKPSVSETSLSEKNSSLDTTSSSQCATSSEVSLPAEERTDSEDLLIMSILFLAVDAKTMETAEKLAKFVAQVGPEIEQFSIDNSADNPDLWPEFSSGICCLPFGSPRASTLS</sequence>
<evidence type="ECO:0000256" key="4">
    <source>
        <dbReference type="ARBA" id="ARBA00023242"/>
    </source>
</evidence>
<evidence type="ECO:0000313" key="8">
    <source>
        <dbReference type="Proteomes" id="UP000694567"/>
    </source>
</evidence>
<dbReference type="SUPFAM" id="SSF109905">
    <property type="entry name" value="Surp module (SWAP domain)"/>
    <property type="match status" value="2"/>
</dbReference>
<organism evidence="7 8">
    <name type="scientific">Bubo bubo</name>
    <name type="common">Eurasian eagle-owl</name>
    <name type="synonym">Strix bubo</name>
    <dbReference type="NCBI Taxonomy" id="30461"/>
    <lineage>
        <taxon>Eukaryota</taxon>
        <taxon>Metazoa</taxon>
        <taxon>Chordata</taxon>
        <taxon>Craniata</taxon>
        <taxon>Vertebrata</taxon>
        <taxon>Euteleostomi</taxon>
        <taxon>Archelosauria</taxon>
        <taxon>Archosauria</taxon>
        <taxon>Dinosauria</taxon>
        <taxon>Saurischia</taxon>
        <taxon>Theropoda</taxon>
        <taxon>Coelurosauria</taxon>
        <taxon>Aves</taxon>
        <taxon>Neognathae</taxon>
        <taxon>Neoaves</taxon>
        <taxon>Telluraves</taxon>
        <taxon>Strigiformes</taxon>
        <taxon>Strigidae</taxon>
        <taxon>Bubo</taxon>
    </lineage>
</organism>
<dbReference type="Proteomes" id="UP000694567">
    <property type="component" value="Unplaced"/>
</dbReference>